<proteinExistence type="predicted"/>
<organism evidence="1 2">
    <name type="scientific">Rhodoferax lithotrophicus</name>
    <dbReference type="NCBI Taxonomy" id="2798804"/>
    <lineage>
        <taxon>Bacteria</taxon>
        <taxon>Pseudomonadati</taxon>
        <taxon>Pseudomonadota</taxon>
        <taxon>Betaproteobacteria</taxon>
        <taxon>Burkholderiales</taxon>
        <taxon>Comamonadaceae</taxon>
        <taxon>Rhodoferax</taxon>
    </lineage>
</organism>
<evidence type="ECO:0000313" key="1">
    <source>
        <dbReference type="EMBL" id="BCO26324.1"/>
    </source>
</evidence>
<reference evidence="1 2" key="1">
    <citation type="journal article" date="2021" name="Microbiol. Spectr.">
        <title>A Single Bacterium Capable of Oxidation and Reduction of Iron at Circumneutral pH.</title>
        <authorList>
            <person name="Kato S."/>
            <person name="Ohkuma M."/>
        </authorList>
    </citation>
    <scope>NUCLEOTIDE SEQUENCE [LARGE SCALE GENOMIC DNA]</scope>
    <source>
        <strain evidence="1 2">MIZ03</strain>
    </source>
</reference>
<sequence>MVPTLVTLSTTLAATQPEATSLRSVQACAGGHGAAALSVLGATAAGGDLVVL</sequence>
<name>A0ABM7MJB5_9BURK</name>
<evidence type="ECO:0000313" key="2">
    <source>
        <dbReference type="Proteomes" id="UP000824366"/>
    </source>
</evidence>
<accession>A0ABM7MJB5</accession>
<protein>
    <submittedName>
        <fullName evidence="1">Uncharacterized protein</fullName>
    </submittedName>
</protein>
<dbReference type="Proteomes" id="UP000824366">
    <property type="component" value="Chromosome"/>
</dbReference>
<gene>
    <name evidence="1" type="ORF">MIZ03_1204</name>
</gene>
<dbReference type="EMBL" id="AP024238">
    <property type="protein sequence ID" value="BCO26324.1"/>
    <property type="molecule type" value="Genomic_DNA"/>
</dbReference>
<keyword evidence="2" id="KW-1185">Reference proteome</keyword>